<evidence type="ECO:0000256" key="1">
    <source>
        <dbReference type="SAM" id="MobiDB-lite"/>
    </source>
</evidence>
<organism evidence="2 3">
    <name type="scientific">Linum tenue</name>
    <dbReference type="NCBI Taxonomy" id="586396"/>
    <lineage>
        <taxon>Eukaryota</taxon>
        <taxon>Viridiplantae</taxon>
        <taxon>Streptophyta</taxon>
        <taxon>Embryophyta</taxon>
        <taxon>Tracheophyta</taxon>
        <taxon>Spermatophyta</taxon>
        <taxon>Magnoliopsida</taxon>
        <taxon>eudicotyledons</taxon>
        <taxon>Gunneridae</taxon>
        <taxon>Pentapetalae</taxon>
        <taxon>rosids</taxon>
        <taxon>fabids</taxon>
        <taxon>Malpighiales</taxon>
        <taxon>Linaceae</taxon>
        <taxon>Linum</taxon>
    </lineage>
</organism>
<evidence type="ECO:0000313" key="2">
    <source>
        <dbReference type="EMBL" id="CAI0419337.1"/>
    </source>
</evidence>
<protein>
    <submittedName>
        <fullName evidence="2">Uncharacterized protein</fullName>
    </submittedName>
</protein>
<name>A0AAV0KAH3_9ROSI</name>
<feature type="compositionally biased region" description="Polar residues" evidence="1">
    <location>
        <begin position="76"/>
        <end position="91"/>
    </location>
</feature>
<dbReference type="Proteomes" id="UP001154282">
    <property type="component" value="Unassembled WGS sequence"/>
</dbReference>
<evidence type="ECO:0000313" key="3">
    <source>
        <dbReference type="Proteomes" id="UP001154282"/>
    </source>
</evidence>
<keyword evidence="3" id="KW-1185">Reference proteome</keyword>
<dbReference type="EMBL" id="CAMGYJ010000005">
    <property type="protein sequence ID" value="CAI0419337.1"/>
    <property type="molecule type" value="Genomic_DNA"/>
</dbReference>
<gene>
    <name evidence="2" type="ORF">LITE_LOCUS17959</name>
</gene>
<dbReference type="AlphaFoldDB" id="A0AAV0KAH3"/>
<comment type="caution">
    <text evidence="2">The sequence shown here is derived from an EMBL/GenBank/DDBJ whole genome shotgun (WGS) entry which is preliminary data.</text>
</comment>
<feature type="non-terminal residue" evidence="2">
    <location>
        <position position="1"/>
    </location>
</feature>
<proteinExistence type="predicted"/>
<accession>A0AAV0KAH3</accession>
<reference evidence="2" key="1">
    <citation type="submission" date="2022-08" db="EMBL/GenBank/DDBJ databases">
        <authorList>
            <person name="Gutierrez-Valencia J."/>
        </authorList>
    </citation>
    <scope>NUCLEOTIDE SEQUENCE</scope>
</reference>
<feature type="region of interest" description="Disordered" evidence="1">
    <location>
        <begin position="1"/>
        <end position="22"/>
    </location>
</feature>
<feature type="region of interest" description="Disordered" evidence="1">
    <location>
        <begin position="34"/>
        <end position="91"/>
    </location>
</feature>
<sequence>QLGGESHCKTAIRPYPKSIYHSSPKPFSPLVIASPNPRFLPPPSQPFCTIRPRVSSSRRKNQKAASSSCRRPLHQSLASSKRNQTLKSPTMSITTTAEKYCTHSFPSTFTQSPVSCPALAPIDVAV</sequence>